<name>Q0RWZ7_RHOJR</name>
<dbReference type="Pfam" id="PF20220">
    <property type="entry name" value="ABC_toxin_N"/>
    <property type="match status" value="1"/>
</dbReference>
<evidence type="ECO:0000256" key="2">
    <source>
        <dbReference type="SAM" id="Phobius"/>
    </source>
</evidence>
<dbReference type="HOGENOM" id="CLU_228175_0_0_11"/>
<protein>
    <recommendedName>
        <fullName evidence="3">PA14 domain-containing protein</fullName>
    </recommendedName>
</protein>
<gene>
    <name evidence="4" type="ordered locus">RHA1_ro09146</name>
</gene>
<sequence>MTDRSRTLRQRTALLWSVFLVPLCVLAVILLHRWFGHDGQVVLTLGLVGAVIVGLLPILFVVLSRVGSVDTELPPSGEAATYRVTGRVTSSTSPSVGGLLVRIVDKSVNRDTLLADAPTGSRGNYAASFPVAALKRCGKDRPDLQARVFSGERFLAASEVRYDAKTVETIDVLLPDTATAALASEYEALTTAIRSHYDANLRDLKESEEQRDLTYLANKTGWDARAVALAALADQFAARAAETKAEIPPVFFYALFRAGVPANYAAVYQSGGKAVGAIWRRAAEQGVIPIDAAEQIPAVLEQFQRLSAEHLLTSEPVAGVSTLTEMLAASGVPTDRRSAFASLYTTHRGDLPAFWRSVVAEFGDETASRLQIDGKLGFLTLNNAPLISVLRKALADGSHDRIDDPVELAKAGYYRPEKWAALLDDSVVTPPEIPGATPQEKRENYGEYLAAEVRLSYPTASIADKIGKGELAISFPDRVREFLTEQQGAFELGMQPIEQYLARKDIQPEPEVVGEIKRLQRVYQITPSDRAMEGLLRRGIDAAYHVVRYDKQTFRTSFADDLGGPDEADRVHDRSMQLHNTVLNLVIGYVTARNGVPLAALPPEPGAGTRLDLGIRPGPPGAAAPRPATDVIAYPTLETLFGEMDFCACEHCRSVLSPAAYLVDLLNFIDNEKVDPNPYDVLLGRRPDLAHLPLTCENTNKALPYIDVVNETLEYFIANENAPLSLGDFEGHDTGSAESADLLASPQYVNDMAYTILRDQRFPTGLPFHQPLENARLYLDKFETSVELAMERLRVSDELDRGAQRYGWRDILMESLGMSRPEYEILTDSEAVPLWRAYGFPDRISEADVIDALSNAKAFARRLQITYEDLITLLQTRFVNPDLNLIPKLERLGVPFTTLKLLKLGPLTDEAFDALLPTGSLAPDPAEYEGDIKAWVRDPGTYARIMGLVVLVDPTGEAPVGSFDTLELRRAEPITDPDDTSTRLGAVAFTRLLRLIRLWRRTGWTIQQTDAAVCALYRTDLQYMSAEDIDTVEKLDTGFGVLLPRLGIFVRTLRALKLTPQRELLSLLALWAPIGTDGPASLYRQLFLDPTLLKRNPTPPERDPFADNGYGRFLVDPNTRLAEHSESVRAACQLTGDEYDQIVAGLGYDENTALNLQHVSEVFRHGYLARKLRISVRELLLLISMTGLDPFAAPDPTRPAILKLAALVQSLRDRSVPSEAALYLIWNQDLSGRSTPTPAQIAELARTLRGDFAAIDEQFAVTEDPGGDLARTRMTLVYGDEAAGAFFALLDGTIVVEVGYTHPQLDLESAITAADPRLTYDDFGHRLSHTGLLDATTADALKAVAGAPAEFATAVDALLAHSVDAHGSFFALHPELQPLYETYVGSAAPVADKRAALLSAFRPELSRRRKRQQTIQRLSADVDVSLPQAILDPPTAPYPLHAARHPERPALDDVLKVQTPGLAVKFYFRDTATGPVDQSGTAADLDYSVDGSNPLPANPIPGESVSGTWDGQLETPESGFFNIVVETDAGATVRLALDGRDLDLTRNGEIRRNSDPLELTGGQLYDLTLTVENVRRTLRVKWETPKRSREPIPGRYLYPPDITEPFTATYVRFLKAASLAAALPLTAGELSHFATAPEYAIDGEGWLNALPVTGDPSEATAAALLAPLRALLDYARIRSELRPPDGALLAVLQDPVEASGPDGTLLAMTGWNRADLDAVVVAHFGRTVNDLANFELFGRVYDALALARMAGIAATSLIAATTNEPSGDTVRELQIALRARYSAEDWRSIVQPINDNMREAQRDALVAHILHHMAGDEDTAHIDTADKLFEYFLMDVEMQSCMRTSRIRHALSSVQLFIERCLMNLEPDVSPARIDSRRWEWMKRYRVWEANRKVFLFAENWLEPELRDDKSPFFKEIESELLQADVTEESATTALLNYLAKLEDVAKLEPCGLHHIEQDAEATPPVPPISHVIAHTAGARRTYYYRSLEHGSWTPWEQIKLDIEGNPVVPYVWRGRLMLFWLRILQEAPIDANQLTTTSPNSDPVTSLSLADIRADAKTSAQKGRTKVQAVLCWSEYYNGKWQAVKTSDLDRPTDLASFPPAGAGAFDRSQLIMDISEENTALRVKLSNQGSAEFLMYNSSSVQLGEDAPLAPVPVVVPPTRGFAGARTGRTNLSLSFTYTRLAGRPDIWARQVLRPDIPFDLVFTRHKVDDPWNAPFLLTDRRHAFYVTSTDEPKEITTVEEYWTQTPFVLDLSGLSPLIVKKVTQVDLRPIFWGNGIRDDGYTDPVPMTQFLAADPLIRLGLATVRPVLYDGQRIGPAGAIVRLNRIR</sequence>
<dbReference type="Pfam" id="PF03538">
    <property type="entry name" value="VRP1"/>
    <property type="match status" value="1"/>
</dbReference>
<dbReference type="InterPro" id="IPR046839">
    <property type="entry name" value="ABC_toxin_N"/>
</dbReference>
<dbReference type="Pfam" id="PF18413">
    <property type="entry name" value="Neuraminidase"/>
    <property type="match status" value="1"/>
</dbReference>
<dbReference type="Gene3D" id="3.90.182.10">
    <property type="entry name" value="Toxin - Anthrax Protective Antigen,domain 1"/>
    <property type="match status" value="1"/>
</dbReference>
<evidence type="ECO:0000256" key="1">
    <source>
        <dbReference type="ARBA" id="ARBA00023026"/>
    </source>
</evidence>
<dbReference type="InterPro" id="IPR041079">
    <property type="entry name" value="Neuraminidase-like"/>
</dbReference>
<dbReference type="EMBL" id="CP000432">
    <property type="protein sequence ID" value="ABH00189.1"/>
    <property type="molecule type" value="Genomic_DNA"/>
</dbReference>
<keyword evidence="4" id="KW-0614">Plasmid</keyword>
<keyword evidence="1" id="KW-0843">Virulence</keyword>
<dbReference type="OrthoDB" id="9781691at2"/>
<keyword evidence="2" id="KW-0472">Membrane</keyword>
<dbReference type="Proteomes" id="UP000008710">
    <property type="component" value="Plasmid pRHL1"/>
</dbReference>
<keyword evidence="2" id="KW-0812">Transmembrane</keyword>
<geneLocation type="plasmid" evidence="4 5">
    <name>pRHL1</name>
</geneLocation>
<dbReference type="InterPro" id="IPR018003">
    <property type="entry name" value="Insecticidal_toxin/plasmid_vir"/>
</dbReference>
<dbReference type="InterPro" id="IPR011658">
    <property type="entry name" value="PA14_dom"/>
</dbReference>
<dbReference type="KEGG" id="rha:RHA1_ro09146"/>
<evidence type="ECO:0000259" key="3">
    <source>
        <dbReference type="SMART" id="SM00758"/>
    </source>
</evidence>
<organism evidence="4 5">
    <name type="scientific">Rhodococcus jostii (strain RHA1)</name>
    <dbReference type="NCBI Taxonomy" id="101510"/>
    <lineage>
        <taxon>Bacteria</taxon>
        <taxon>Bacillati</taxon>
        <taxon>Actinomycetota</taxon>
        <taxon>Actinomycetes</taxon>
        <taxon>Mycobacteriales</taxon>
        <taxon>Nocardiaceae</taxon>
        <taxon>Rhodococcus</taxon>
    </lineage>
</organism>
<proteinExistence type="predicted"/>
<reference evidence="5" key="1">
    <citation type="journal article" date="2006" name="Proc. Natl. Acad. Sci. U.S.A.">
        <title>The complete genome of Rhodococcus sp. RHA1 provides insights into a catabolic powerhouse.</title>
        <authorList>
            <person name="McLeod M.P."/>
            <person name="Warren R.L."/>
            <person name="Hsiao W.W.L."/>
            <person name="Araki N."/>
            <person name="Myhre M."/>
            <person name="Fernandes C."/>
            <person name="Miyazawa D."/>
            <person name="Wong W."/>
            <person name="Lillquist A.L."/>
            <person name="Wang D."/>
            <person name="Dosanjh M."/>
            <person name="Hara H."/>
            <person name="Petrescu A."/>
            <person name="Morin R.D."/>
            <person name="Yang G."/>
            <person name="Stott J.M."/>
            <person name="Schein J.E."/>
            <person name="Shin H."/>
            <person name="Smailus D."/>
            <person name="Siddiqui A.S."/>
            <person name="Marra M.A."/>
            <person name="Jones S.J.M."/>
            <person name="Holt R."/>
            <person name="Brinkman F.S.L."/>
            <person name="Miyauchi K."/>
            <person name="Fukuda M."/>
            <person name="Davies J.E."/>
            <person name="Mohn W.W."/>
            <person name="Eltis L.D."/>
        </authorList>
    </citation>
    <scope>NUCLEOTIDE SEQUENCE [LARGE SCALE GENOMIC DNA]</scope>
    <source>
        <strain evidence="5">RHA1</strain>
    </source>
</reference>
<dbReference type="SUPFAM" id="SSF56988">
    <property type="entry name" value="Anthrax protective antigen"/>
    <property type="match status" value="1"/>
</dbReference>
<evidence type="ECO:0000313" key="5">
    <source>
        <dbReference type="Proteomes" id="UP000008710"/>
    </source>
</evidence>
<keyword evidence="2" id="KW-1133">Transmembrane helix</keyword>
<feature type="domain" description="PA14" evidence="3">
    <location>
        <begin position="1458"/>
        <end position="1595"/>
    </location>
</feature>
<evidence type="ECO:0000313" key="4">
    <source>
        <dbReference type="EMBL" id="ABH00189.1"/>
    </source>
</evidence>
<feature type="transmembrane region" description="Helical" evidence="2">
    <location>
        <begin position="41"/>
        <end position="63"/>
    </location>
</feature>
<feature type="transmembrane region" description="Helical" evidence="2">
    <location>
        <begin position="12"/>
        <end position="35"/>
    </location>
</feature>
<accession>Q0RWZ7</accession>
<dbReference type="SMART" id="SM00758">
    <property type="entry name" value="PA14"/>
    <property type="match status" value="1"/>
</dbReference>